<dbReference type="Gene3D" id="3.90.480.20">
    <property type="match status" value="1"/>
</dbReference>
<evidence type="ECO:0000256" key="1">
    <source>
        <dbReference type="ARBA" id="ARBA00001929"/>
    </source>
</evidence>
<dbReference type="InterPro" id="IPR005117">
    <property type="entry name" value="NiRdtase/SiRdtase_haem-b_fer"/>
</dbReference>
<dbReference type="EMBL" id="WWHY01000001">
    <property type="protein sequence ID" value="MYR30927.1"/>
    <property type="molecule type" value="Genomic_DNA"/>
</dbReference>
<dbReference type="SUPFAM" id="SSF55124">
    <property type="entry name" value="Nitrite/Sulfite reductase N-terminal domain-like"/>
    <property type="match status" value="2"/>
</dbReference>
<evidence type="ECO:0000256" key="5">
    <source>
        <dbReference type="ARBA" id="ARBA00012353"/>
    </source>
</evidence>
<feature type="compositionally biased region" description="Basic and acidic residues" evidence="14">
    <location>
        <begin position="33"/>
        <end position="45"/>
    </location>
</feature>
<comment type="function">
    <text evidence="3">Catalyzes the reduction of sulfite to sulfide, a step in the biosynthesis of sulfur-containing amino acids and cofactors.</text>
</comment>
<evidence type="ECO:0000256" key="13">
    <source>
        <dbReference type="ARBA" id="ARBA00049518"/>
    </source>
</evidence>
<comment type="caution">
    <text evidence="17">The sequence shown here is derived from an EMBL/GenBank/DDBJ whole genome shotgun (WGS) entry which is preliminary data.</text>
</comment>
<evidence type="ECO:0000256" key="14">
    <source>
        <dbReference type="SAM" id="MobiDB-lite"/>
    </source>
</evidence>
<dbReference type="AlphaFoldDB" id="A0A7K2IM70"/>
<dbReference type="Pfam" id="PF01077">
    <property type="entry name" value="NIR_SIR"/>
    <property type="match status" value="2"/>
</dbReference>
<evidence type="ECO:0000256" key="7">
    <source>
        <dbReference type="ARBA" id="ARBA00022617"/>
    </source>
</evidence>
<feature type="region of interest" description="Disordered" evidence="14">
    <location>
        <begin position="1"/>
        <end position="45"/>
    </location>
</feature>
<dbReference type="Proteomes" id="UP000467124">
    <property type="component" value="Unassembled WGS sequence"/>
</dbReference>
<dbReference type="PRINTS" id="PR00397">
    <property type="entry name" value="SIROHAEM"/>
</dbReference>
<evidence type="ECO:0000256" key="8">
    <source>
        <dbReference type="ARBA" id="ARBA00022723"/>
    </source>
</evidence>
<keyword evidence="9" id="KW-0883">Thioether bond</keyword>
<feature type="domain" description="Nitrite/sulphite reductase 4Fe-4S" evidence="15">
    <location>
        <begin position="426"/>
        <end position="558"/>
    </location>
</feature>
<keyword evidence="8" id="KW-0479">Metal-binding</keyword>
<evidence type="ECO:0000256" key="11">
    <source>
        <dbReference type="ARBA" id="ARBA00023004"/>
    </source>
</evidence>
<dbReference type="GO" id="GO:0020037">
    <property type="term" value="F:heme binding"/>
    <property type="evidence" value="ECO:0007669"/>
    <property type="project" value="InterPro"/>
</dbReference>
<sequence length="565" mass="63445">MPPSSAQPGKAPVAAKPRRTRGEGQWALGYREPLNKNEENKKNDDGLNVRDRIIDIYSKGGFDSIDPADLRGRFRWYGLYTQRAPGIDGGKTAVLEPEELDDRYFMLRVRIDGGRLSVAQLRAIAEISRDHGRDTADITDRQNVQYHWIRVEDVPAIWEKLESVGLSTTEACGDTPRVIMGCPLAGVAEDEVIDPTAQIQEIYDEHIGDPRFSNLPRKFKTSLSGCTSHCVNHEINDVAFVGVRNEAGEVGYDLFVGGGLSTNPMFARRLGTFVRPEQVSEVWAGVCSIFRDYGFRRLRTRARIKFLIKEWGTERFREVLEKEYLGYELPDGPAPVLDPGVRRDHVGVHRQRDGRYYVGFAPKVGRVSGGSLLRVAEIAEEHGSDRIRTTPDQKLVILDIEEDRVDSIAAALESEGFEVRPSVFRRQTMACTGIEFCKLAIVETKDRAATLIEELERRLPDFEEPVTINVNGCPNSCARIQVADIGLKGQLVLNERGEQVEGFQIHLGGGMGLTQSFGRKIRGLKTTADDLPDYIERVLRRFQEQRKDDENFAAWAARADDSDLK</sequence>
<comment type="cofactor">
    <cofactor evidence="2">
        <name>[4Fe-4S] cluster</name>
        <dbReference type="ChEBI" id="CHEBI:49883"/>
    </cofactor>
</comment>
<comment type="catalytic activity">
    <reaction evidence="13">
        <text>hydrogen sulfide + 6 oxidized [2Fe-2S]-[ferredoxin] + 3 H2O = sulfite + 6 reduced [2Fe-2S]-[ferredoxin] + 7 H(+)</text>
        <dbReference type="Rhea" id="RHEA:23132"/>
        <dbReference type="Rhea" id="RHEA-COMP:10000"/>
        <dbReference type="Rhea" id="RHEA-COMP:10001"/>
        <dbReference type="ChEBI" id="CHEBI:15377"/>
        <dbReference type="ChEBI" id="CHEBI:15378"/>
        <dbReference type="ChEBI" id="CHEBI:17359"/>
        <dbReference type="ChEBI" id="CHEBI:29919"/>
        <dbReference type="ChEBI" id="CHEBI:33737"/>
        <dbReference type="ChEBI" id="CHEBI:33738"/>
        <dbReference type="EC" id="1.8.7.1"/>
    </reaction>
</comment>
<feature type="domain" description="Nitrite/sulphite reductase 4Fe-4S" evidence="15">
    <location>
        <begin position="172"/>
        <end position="325"/>
    </location>
</feature>
<evidence type="ECO:0000256" key="6">
    <source>
        <dbReference type="ARBA" id="ARBA00022485"/>
    </source>
</evidence>
<dbReference type="InterPro" id="IPR006067">
    <property type="entry name" value="NO2/SO3_Rdtase_4Fe4S_dom"/>
</dbReference>
<evidence type="ECO:0000256" key="10">
    <source>
        <dbReference type="ARBA" id="ARBA00023002"/>
    </source>
</evidence>
<evidence type="ECO:0000256" key="3">
    <source>
        <dbReference type="ARBA" id="ARBA00003247"/>
    </source>
</evidence>
<dbReference type="GO" id="GO:0050311">
    <property type="term" value="F:sulfite reductase (ferredoxin) activity"/>
    <property type="evidence" value="ECO:0007669"/>
    <property type="project" value="UniProtKB-EC"/>
</dbReference>
<evidence type="ECO:0000313" key="18">
    <source>
        <dbReference type="Proteomes" id="UP000467124"/>
    </source>
</evidence>
<evidence type="ECO:0000256" key="4">
    <source>
        <dbReference type="ARBA" id="ARBA00010429"/>
    </source>
</evidence>
<keyword evidence="6" id="KW-0004">4Fe-4S</keyword>
<evidence type="ECO:0000256" key="12">
    <source>
        <dbReference type="ARBA" id="ARBA00023014"/>
    </source>
</evidence>
<evidence type="ECO:0000256" key="2">
    <source>
        <dbReference type="ARBA" id="ARBA00001966"/>
    </source>
</evidence>
<protein>
    <recommendedName>
        <fullName evidence="5">assimilatory sulfite reductase (ferredoxin)</fullName>
        <ecNumber evidence="5">1.8.7.1</ecNumber>
    </recommendedName>
</protein>
<dbReference type="InterPro" id="IPR036136">
    <property type="entry name" value="Nit/Sulf_reduc_fer-like_dom_sf"/>
</dbReference>
<dbReference type="SUPFAM" id="SSF56014">
    <property type="entry name" value="Nitrite and sulphite reductase 4Fe-4S domain-like"/>
    <property type="match status" value="2"/>
</dbReference>
<dbReference type="FunFam" id="3.30.413.10:FF:000009">
    <property type="entry name" value="Sulfite reductase [ferredoxin]"/>
    <property type="match status" value="1"/>
</dbReference>
<dbReference type="InterPro" id="IPR006066">
    <property type="entry name" value="NO2/SO3_Rdtase_FeS/sirohaem_BS"/>
</dbReference>
<dbReference type="Pfam" id="PF03460">
    <property type="entry name" value="NIR_SIR_ferr"/>
    <property type="match status" value="2"/>
</dbReference>
<dbReference type="FunFam" id="3.30.413.10:FF:000013">
    <property type="entry name" value="Sulfite reductase [ferredoxin]"/>
    <property type="match status" value="1"/>
</dbReference>
<dbReference type="GO" id="GO:0051539">
    <property type="term" value="F:4 iron, 4 sulfur cluster binding"/>
    <property type="evidence" value="ECO:0007669"/>
    <property type="project" value="UniProtKB-KW"/>
</dbReference>
<keyword evidence="10" id="KW-0560">Oxidoreductase</keyword>
<dbReference type="GO" id="GO:0046872">
    <property type="term" value="F:metal ion binding"/>
    <property type="evidence" value="ECO:0007669"/>
    <property type="project" value="UniProtKB-KW"/>
</dbReference>
<organism evidence="17 18">
    <name type="scientific">Nocardiopsis alba</name>
    <dbReference type="NCBI Taxonomy" id="53437"/>
    <lineage>
        <taxon>Bacteria</taxon>
        <taxon>Bacillati</taxon>
        <taxon>Actinomycetota</taxon>
        <taxon>Actinomycetes</taxon>
        <taxon>Streptosporangiales</taxon>
        <taxon>Nocardiopsidaceae</taxon>
        <taxon>Nocardiopsis</taxon>
    </lineage>
</organism>
<evidence type="ECO:0000256" key="9">
    <source>
        <dbReference type="ARBA" id="ARBA00022784"/>
    </source>
</evidence>
<comment type="cofactor">
    <cofactor evidence="1">
        <name>siroheme</name>
        <dbReference type="ChEBI" id="CHEBI:60052"/>
    </cofactor>
</comment>
<dbReference type="InterPro" id="IPR051329">
    <property type="entry name" value="NIR_SIR_4Fe-4S"/>
</dbReference>
<feature type="domain" description="Nitrite/Sulfite reductase ferredoxin-like" evidence="16">
    <location>
        <begin position="349"/>
        <end position="413"/>
    </location>
</feature>
<dbReference type="PROSITE" id="PS00365">
    <property type="entry name" value="NIR_SIR"/>
    <property type="match status" value="2"/>
</dbReference>
<comment type="similarity">
    <text evidence="4">Belongs to the nitrite and sulfite reductase 4Fe-4S domain family.</text>
</comment>
<evidence type="ECO:0000313" key="17">
    <source>
        <dbReference type="EMBL" id="MYR30927.1"/>
    </source>
</evidence>
<dbReference type="PANTHER" id="PTHR32439">
    <property type="entry name" value="FERREDOXIN--NITRITE REDUCTASE, CHLOROPLASTIC"/>
    <property type="match status" value="1"/>
</dbReference>
<keyword evidence="7" id="KW-0349">Heme</keyword>
<feature type="domain" description="Nitrite/Sulfite reductase ferredoxin-like" evidence="16">
    <location>
        <begin position="101"/>
        <end position="163"/>
    </location>
</feature>
<dbReference type="PANTHER" id="PTHR32439:SF0">
    <property type="entry name" value="FERREDOXIN--NITRITE REDUCTASE, CHLOROPLASTIC"/>
    <property type="match status" value="1"/>
</dbReference>
<dbReference type="InterPro" id="IPR045854">
    <property type="entry name" value="NO2/SO3_Rdtase_4Fe4S_sf"/>
</dbReference>
<evidence type="ECO:0000259" key="15">
    <source>
        <dbReference type="Pfam" id="PF01077"/>
    </source>
</evidence>
<proteinExistence type="inferred from homology"/>
<keyword evidence="12" id="KW-0411">Iron-sulfur</keyword>
<dbReference type="EC" id="1.8.7.1" evidence="5"/>
<accession>A0A7K2IM70</accession>
<evidence type="ECO:0000259" key="16">
    <source>
        <dbReference type="Pfam" id="PF03460"/>
    </source>
</evidence>
<dbReference type="RefSeq" id="WP_161110058.1">
    <property type="nucleotide sequence ID" value="NZ_WWHY01000001.1"/>
</dbReference>
<reference evidence="17 18" key="1">
    <citation type="journal article" date="2019" name="Nat. Commun.">
        <title>The antimicrobial potential of Streptomyces from insect microbiomes.</title>
        <authorList>
            <person name="Chevrette M.G."/>
            <person name="Carlson C.M."/>
            <person name="Ortega H.E."/>
            <person name="Thomas C."/>
            <person name="Ananiev G.E."/>
            <person name="Barns K.J."/>
            <person name="Book A.J."/>
            <person name="Cagnazzo J."/>
            <person name="Carlos C."/>
            <person name="Flanigan W."/>
            <person name="Grubbs K.J."/>
            <person name="Horn H.A."/>
            <person name="Hoffmann F.M."/>
            <person name="Klassen J.L."/>
            <person name="Knack J.J."/>
            <person name="Lewin G.R."/>
            <person name="McDonald B.R."/>
            <person name="Muller L."/>
            <person name="Melo W.G.P."/>
            <person name="Pinto-Tomas A.A."/>
            <person name="Schmitz A."/>
            <person name="Wendt-Pienkowski E."/>
            <person name="Wildman S."/>
            <person name="Zhao M."/>
            <person name="Zhang F."/>
            <person name="Bugni T.S."/>
            <person name="Andes D.R."/>
            <person name="Pupo M.T."/>
            <person name="Currie C.R."/>
        </authorList>
    </citation>
    <scope>NUCLEOTIDE SEQUENCE [LARGE SCALE GENOMIC DNA]</scope>
    <source>
        <strain evidence="17 18">SID5840</strain>
    </source>
</reference>
<gene>
    <name evidence="17" type="ORF">GTW20_01245</name>
</gene>
<keyword evidence="11" id="KW-0408">Iron</keyword>
<dbReference type="Gene3D" id="3.30.413.10">
    <property type="entry name" value="Sulfite Reductase Hemoprotein, domain 1"/>
    <property type="match status" value="2"/>
</dbReference>
<name>A0A7K2IM70_9ACTN</name>